<feature type="disulfide bond" evidence="15">
    <location>
        <begin position="41"/>
        <end position="308"/>
    </location>
</feature>
<feature type="binding site" description="axial binding residue" evidence="13">
    <location>
        <position position="198"/>
    </location>
    <ligand>
        <name>heme b</name>
        <dbReference type="ChEBI" id="CHEBI:60344"/>
    </ligand>
    <ligandPart>
        <name>Fe</name>
        <dbReference type="ChEBI" id="CHEBI:18248"/>
    </ligandPart>
</feature>
<dbReference type="AlphaFoldDB" id="A0A0D2KNW1"/>
<evidence type="ECO:0000256" key="10">
    <source>
        <dbReference type="ARBA" id="ARBA00023180"/>
    </source>
</evidence>
<dbReference type="PROSITE" id="PS50873">
    <property type="entry name" value="PEROXIDASE_4"/>
    <property type="match status" value="1"/>
</dbReference>
<evidence type="ECO:0000256" key="12">
    <source>
        <dbReference type="PIRSR" id="PIRSR601621-1"/>
    </source>
</evidence>
<dbReference type="InterPro" id="IPR024589">
    <property type="entry name" value="Ligninase_C"/>
</dbReference>
<keyword evidence="2" id="KW-0964">Secreted</keyword>
<keyword evidence="4 13" id="KW-0349">Heme</keyword>
<dbReference type="PANTHER" id="PTHR31356">
    <property type="entry name" value="THYLAKOID LUMENAL 29 KDA PROTEIN, CHLOROPLASTIC-RELATED"/>
    <property type="match status" value="1"/>
</dbReference>
<keyword evidence="10" id="KW-0325">Glycoprotein</keyword>
<evidence type="ECO:0000256" key="3">
    <source>
        <dbReference type="ARBA" id="ARBA00022559"/>
    </source>
</evidence>
<evidence type="ECO:0000256" key="14">
    <source>
        <dbReference type="PIRSR" id="PIRSR601621-3"/>
    </source>
</evidence>
<protein>
    <recommendedName>
        <fullName evidence="16">Peroxidase</fullName>
        <ecNumber evidence="16">1.11.1.-</ecNumber>
    </recommendedName>
</protein>
<evidence type="ECO:0000256" key="9">
    <source>
        <dbReference type="ARBA" id="ARBA00023004"/>
    </source>
</evidence>
<comment type="cofactor">
    <cofactor evidence="13">
        <name>heme b</name>
        <dbReference type="ChEBI" id="CHEBI:60344"/>
    </cofactor>
    <text evidence="13">Binds 1 heme b (iron(II)-protoporphyrin IX) group per subunit.</text>
</comment>
<dbReference type="GO" id="GO:0046872">
    <property type="term" value="F:metal ion binding"/>
    <property type="evidence" value="ECO:0007669"/>
    <property type="project" value="UniProtKB-UniRule"/>
</dbReference>
<dbReference type="PROSITE" id="PS00436">
    <property type="entry name" value="PEROXIDASE_2"/>
    <property type="match status" value="1"/>
</dbReference>
<dbReference type="Pfam" id="PF00141">
    <property type="entry name" value="peroxidase"/>
    <property type="match status" value="1"/>
</dbReference>
<keyword evidence="9 13" id="KW-0408">Iron</keyword>
<dbReference type="GO" id="GO:0020037">
    <property type="term" value="F:heme binding"/>
    <property type="evidence" value="ECO:0007669"/>
    <property type="project" value="UniProtKB-UniRule"/>
</dbReference>
<dbReference type="InterPro" id="IPR002016">
    <property type="entry name" value="Haem_peroxidase"/>
</dbReference>
<dbReference type="SUPFAM" id="SSF48113">
    <property type="entry name" value="Heme-dependent peroxidases"/>
    <property type="match status" value="1"/>
</dbReference>
<dbReference type="EC" id="1.11.1.-" evidence="16"/>
<proteinExistence type="inferred from homology"/>
<evidence type="ECO:0000256" key="11">
    <source>
        <dbReference type="ARBA" id="ARBA00023324"/>
    </source>
</evidence>
<organism evidence="19 20">
    <name type="scientific">Hypholoma sublateritium (strain FD-334 SS-4)</name>
    <dbReference type="NCBI Taxonomy" id="945553"/>
    <lineage>
        <taxon>Eukaryota</taxon>
        <taxon>Fungi</taxon>
        <taxon>Dikarya</taxon>
        <taxon>Basidiomycota</taxon>
        <taxon>Agaricomycotina</taxon>
        <taxon>Agaricomycetes</taxon>
        <taxon>Agaricomycetidae</taxon>
        <taxon>Agaricales</taxon>
        <taxon>Agaricineae</taxon>
        <taxon>Strophariaceae</taxon>
        <taxon>Hypholoma</taxon>
    </lineage>
</organism>
<dbReference type="InterPro" id="IPR044831">
    <property type="entry name" value="Ccp1-like"/>
</dbReference>
<keyword evidence="3 16" id="KW-0575">Peroxidase</keyword>
<evidence type="ECO:0000256" key="17">
    <source>
        <dbReference type="SAM" id="MobiDB-lite"/>
    </source>
</evidence>
<dbReference type="Gene3D" id="1.10.420.10">
    <property type="entry name" value="Peroxidase, domain 2"/>
    <property type="match status" value="1"/>
</dbReference>
<keyword evidence="20" id="KW-1185">Reference proteome</keyword>
<keyword evidence="5 13" id="KW-0479">Metal-binding</keyword>
<evidence type="ECO:0000256" key="15">
    <source>
        <dbReference type="PIRSR" id="PIRSR601621-4"/>
    </source>
</evidence>
<dbReference type="GO" id="GO:0042744">
    <property type="term" value="P:hydrogen peroxide catabolic process"/>
    <property type="evidence" value="ECO:0007669"/>
    <property type="project" value="UniProtKB-KW"/>
</dbReference>
<feature type="binding site" evidence="13">
    <location>
        <position position="88"/>
    </location>
    <ligand>
        <name>Ca(2+)</name>
        <dbReference type="ChEBI" id="CHEBI:29108"/>
        <label>1</label>
    </ligand>
</feature>
<dbReference type="GO" id="GO:0000302">
    <property type="term" value="P:response to reactive oxygen species"/>
    <property type="evidence" value="ECO:0007669"/>
    <property type="project" value="TreeGrafter"/>
</dbReference>
<dbReference type="OrthoDB" id="2113341at2759"/>
<gene>
    <name evidence="19" type="ORF">HYPSUDRAFT_47481</name>
</gene>
<dbReference type="PRINTS" id="PR00458">
    <property type="entry name" value="PEROXIDASE"/>
</dbReference>
<dbReference type="Proteomes" id="UP000054270">
    <property type="component" value="Unassembled WGS sequence"/>
</dbReference>
<evidence type="ECO:0000256" key="1">
    <source>
        <dbReference type="ARBA" id="ARBA00006089"/>
    </source>
</evidence>
<feature type="active site" description="Proton acceptor" evidence="12">
    <location>
        <position position="73"/>
    </location>
</feature>
<keyword evidence="15" id="KW-1015">Disulfide bond</keyword>
<feature type="disulfide bond" evidence="15">
    <location>
        <begin position="272"/>
        <end position="338"/>
    </location>
</feature>
<feature type="region of interest" description="Disordered" evidence="17">
    <location>
        <begin position="341"/>
        <end position="370"/>
    </location>
</feature>
<evidence type="ECO:0000256" key="13">
    <source>
        <dbReference type="PIRSR" id="PIRSR601621-2"/>
    </source>
</evidence>
<feature type="binding site" evidence="13">
    <location>
        <position position="218"/>
    </location>
    <ligand>
        <name>Ca(2+)</name>
        <dbReference type="ChEBI" id="CHEBI:29108"/>
        <label>2</label>
    </ligand>
</feature>
<dbReference type="InterPro" id="IPR010255">
    <property type="entry name" value="Haem_peroxidase_sf"/>
</dbReference>
<dbReference type="GO" id="GO:0004601">
    <property type="term" value="F:peroxidase activity"/>
    <property type="evidence" value="ECO:0007669"/>
    <property type="project" value="UniProtKB-KW"/>
</dbReference>
<evidence type="ECO:0000259" key="18">
    <source>
        <dbReference type="PROSITE" id="PS50873"/>
    </source>
</evidence>
<keyword evidence="7 13" id="KW-0106">Calcium</keyword>
<name>A0A0D2KNW1_HYPSF</name>
<feature type="binding site" evidence="13">
    <location>
        <position position="90"/>
    </location>
    <ligand>
        <name>Ca(2+)</name>
        <dbReference type="ChEBI" id="CHEBI:29108"/>
        <label>1</label>
    </ligand>
</feature>
<evidence type="ECO:0000313" key="20">
    <source>
        <dbReference type="Proteomes" id="UP000054270"/>
    </source>
</evidence>
<comment type="similarity">
    <text evidence="1 16">Belongs to the peroxidase family. Ligninase subfamily.</text>
</comment>
<evidence type="ECO:0000256" key="8">
    <source>
        <dbReference type="ARBA" id="ARBA00023002"/>
    </source>
</evidence>
<keyword evidence="8 16" id="KW-0560">Oxidoreductase</keyword>
<reference evidence="20" key="1">
    <citation type="submission" date="2014-04" db="EMBL/GenBank/DDBJ databases">
        <title>Evolutionary Origins and Diversification of the Mycorrhizal Mutualists.</title>
        <authorList>
            <consortium name="DOE Joint Genome Institute"/>
            <consortium name="Mycorrhizal Genomics Consortium"/>
            <person name="Kohler A."/>
            <person name="Kuo A."/>
            <person name="Nagy L.G."/>
            <person name="Floudas D."/>
            <person name="Copeland A."/>
            <person name="Barry K.W."/>
            <person name="Cichocki N."/>
            <person name="Veneault-Fourrey C."/>
            <person name="LaButti K."/>
            <person name="Lindquist E.A."/>
            <person name="Lipzen A."/>
            <person name="Lundell T."/>
            <person name="Morin E."/>
            <person name="Murat C."/>
            <person name="Riley R."/>
            <person name="Ohm R."/>
            <person name="Sun H."/>
            <person name="Tunlid A."/>
            <person name="Henrissat B."/>
            <person name="Grigoriev I.V."/>
            <person name="Hibbett D.S."/>
            <person name="Martin F."/>
        </authorList>
    </citation>
    <scope>NUCLEOTIDE SEQUENCE [LARGE SCALE GENOMIC DNA]</scope>
    <source>
        <strain evidence="20">FD-334 SS-4</strain>
    </source>
</reference>
<dbReference type="PRINTS" id="PR00462">
    <property type="entry name" value="LIGNINASE"/>
</dbReference>
<keyword evidence="11" id="KW-0376">Hydrogen peroxide</keyword>
<evidence type="ECO:0000256" key="4">
    <source>
        <dbReference type="ARBA" id="ARBA00022617"/>
    </source>
</evidence>
<evidence type="ECO:0000256" key="2">
    <source>
        <dbReference type="ARBA" id="ARBA00022525"/>
    </source>
</evidence>
<dbReference type="InterPro" id="IPR019794">
    <property type="entry name" value="Peroxidases_AS"/>
</dbReference>
<dbReference type="STRING" id="945553.A0A0D2KNW1"/>
<evidence type="ECO:0000313" key="19">
    <source>
        <dbReference type="EMBL" id="KJA16282.1"/>
    </source>
</evidence>
<dbReference type="Pfam" id="PF11895">
    <property type="entry name" value="Peroxidase_ext"/>
    <property type="match status" value="1"/>
</dbReference>
<feature type="site" description="Transition state stabilizer" evidence="14">
    <location>
        <position position="69"/>
    </location>
</feature>
<feature type="disulfide bond" evidence="15">
    <location>
        <begin position="29"/>
        <end position="42"/>
    </location>
</feature>
<feature type="disulfide bond" evidence="15">
    <location>
        <begin position="60"/>
        <end position="142"/>
    </location>
</feature>
<comment type="cofactor">
    <cofactor evidence="13 16">
        <name>Ca(2+)</name>
        <dbReference type="ChEBI" id="CHEBI:29108"/>
    </cofactor>
    <text evidence="13 16">Binds 2 calcium ions per subunit.</text>
</comment>
<feature type="binding site" evidence="13">
    <location>
        <position position="223"/>
    </location>
    <ligand>
        <name>Ca(2+)</name>
        <dbReference type="ChEBI" id="CHEBI:29108"/>
        <label>2</label>
    </ligand>
</feature>
<feature type="signal peptide" evidence="16">
    <location>
        <begin position="1"/>
        <end position="21"/>
    </location>
</feature>
<dbReference type="GO" id="GO:0034599">
    <property type="term" value="P:cellular response to oxidative stress"/>
    <property type="evidence" value="ECO:0007669"/>
    <property type="project" value="InterPro"/>
</dbReference>
<dbReference type="PANTHER" id="PTHR31356:SF66">
    <property type="entry name" value="CATALASE-PEROXIDASE"/>
    <property type="match status" value="1"/>
</dbReference>
<feature type="domain" description="Plant heme peroxidase family profile" evidence="18">
    <location>
        <begin position="64"/>
        <end position="312"/>
    </location>
</feature>
<keyword evidence="6 16" id="KW-0732">Signal</keyword>
<evidence type="ECO:0000256" key="5">
    <source>
        <dbReference type="ARBA" id="ARBA00022723"/>
    </source>
</evidence>
<feature type="binding site" evidence="13">
    <location>
        <position position="74"/>
    </location>
    <ligand>
        <name>Ca(2+)</name>
        <dbReference type="ChEBI" id="CHEBI:29108"/>
        <label>1</label>
    </ligand>
</feature>
<feature type="chain" id="PRO_5006986416" description="Peroxidase" evidence="16">
    <location>
        <begin position="22"/>
        <end position="370"/>
    </location>
</feature>
<dbReference type="EMBL" id="KN817624">
    <property type="protein sequence ID" value="KJA16282.1"/>
    <property type="molecule type" value="Genomic_DNA"/>
</dbReference>
<evidence type="ECO:0000256" key="7">
    <source>
        <dbReference type="ARBA" id="ARBA00022837"/>
    </source>
</evidence>
<dbReference type="OMA" id="CEWQRLI"/>
<dbReference type="Gene3D" id="1.10.520.10">
    <property type="match status" value="1"/>
</dbReference>
<dbReference type="InterPro" id="IPR001621">
    <property type="entry name" value="Ligninase"/>
</dbReference>
<evidence type="ECO:0000256" key="6">
    <source>
        <dbReference type="ARBA" id="ARBA00022729"/>
    </source>
</evidence>
<feature type="binding site" evidence="13">
    <location>
        <position position="216"/>
    </location>
    <ligand>
        <name>Ca(2+)</name>
        <dbReference type="ChEBI" id="CHEBI:29108"/>
        <label>2</label>
    </ligand>
</feature>
<feature type="binding site" evidence="13">
    <location>
        <position position="199"/>
    </location>
    <ligand>
        <name>Ca(2+)</name>
        <dbReference type="ChEBI" id="CHEBI:29108"/>
        <label>2</label>
    </ligand>
</feature>
<feature type="binding site" evidence="13">
    <location>
        <position position="86"/>
    </location>
    <ligand>
        <name>Ca(2+)</name>
        <dbReference type="ChEBI" id="CHEBI:29108"/>
        <label>1</label>
    </ligand>
</feature>
<sequence length="370" mass="38364">MVFSSALSAFVLALPLLAVNAARTKRSLCPDGKNTAVNKACCALFPVVDDIVDNLFTNECGDSAHGALRLVFHDAIGISPTAGGGGADGSIATFNATELTFPANLGIDDILDDLGPFLLKHAATVSPGDFIQLAGAVSLVQCPGAPRIPFFSGRAQPKAASPPNLVPQPTDDVTSILERFASVGFSPAEVVAVVGGSHSVAGADDIVPNFQGIPFDQTPSQFDTQIFVDVLLHGTNFTDNGGPQSGESETAVAGTVRLQSDGLLARDPRTACTWQSFVNEQSKMAEAFGAAVLKLSFLGQNQHELTDCSEVIPQAIPVNFGPATFPPTKSIKDIDESCNTAKFPDLRTQPGPATTIAPIPQAESTSGSSS</sequence>
<accession>A0A0D2KNW1</accession>
<evidence type="ECO:0000256" key="16">
    <source>
        <dbReference type="RuleBase" id="RU363051"/>
    </source>
</evidence>